<dbReference type="RefSeq" id="WP_399654480.1">
    <property type="nucleotide sequence ID" value="NZ_JBITYG010000009.1"/>
</dbReference>
<proteinExistence type="predicted"/>
<feature type="domain" description="DUF397" evidence="1">
    <location>
        <begin position="6"/>
        <end position="58"/>
    </location>
</feature>
<dbReference type="EMBL" id="JBITYG010000009">
    <property type="protein sequence ID" value="MFI9104332.1"/>
    <property type="molecule type" value="Genomic_DNA"/>
</dbReference>
<evidence type="ECO:0000313" key="3">
    <source>
        <dbReference type="Proteomes" id="UP001614394"/>
    </source>
</evidence>
<gene>
    <name evidence="2" type="ORF">ACIGXA_27830</name>
</gene>
<dbReference type="InterPro" id="IPR007278">
    <property type="entry name" value="DUF397"/>
</dbReference>
<accession>A0ABW8CD09</accession>
<keyword evidence="3" id="KW-1185">Reference proteome</keyword>
<organism evidence="2 3">
    <name type="scientific">Streptomyces fildesensis</name>
    <dbReference type="NCBI Taxonomy" id="375757"/>
    <lineage>
        <taxon>Bacteria</taxon>
        <taxon>Bacillati</taxon>
        <taxon>Actinomycetota</taxon>
        <taxon>Actinomycetes</taxon>
        <taxon>Kitasatosporales</taxon>
        <taxon>Streptomycetaceae</taxon>
        <taxon>Streptomyces</taxon>
    </lineage>
</organism>
<reference evidence="2 3" key="1">
    <citation type="submission" date="2024-10" db="EMBL/GenBank/DDBJ databases">
        <title>The Natural Products Discovery Center: Release of the First 8490 Sequenced Strains for Exploring Actinobacteria Biosynthetic Diversity.</title>
        <authorList>
            <person name="Kalkreuter E."/>
            <person name="Kautsar S.A."/>
            <person name="Yang D."/>
            <person name="Bader C.D."/>
            <person name="Teijaro C.N."/>
            <person name="Fluegel L."/>
            <person name="Davis C.M."/>
            <person name="Simpson J.R."/>
            <person name="Lauterbach L."/>
            <person name="Steele A.D."/>
            <person name="Gui C."/>
            <person name="Meng S."/>
            <person name="Li G."/>
            <person name="Viehrig K."/>
            <person name="Ye F."/>
            <person name="Su P."/>
            <person name="Kiefer A.F."/>
            <person name="Nichols A."/>
            <person name="Cepeda A.J."/>
            <person name="Yan W."/>
            <person name="Fan B."/>
            <person name="Jiang Y."/>
            <person name="Adhikari A."/>
            <person name="Zheng C.-J."/>
            <person name="Schuster L."/>
            <person name="Cowan T.M."/>
            <person name="Smanski M.J."/>
            <person name="Chevrette M.G."/>
            <person name="De Carvalho L.P.S."/>
            <person name="Shen B."/>
        </authorList>
    </citation>
    <scope>NUCLEOTIDE SEQUENCE [LARGE SCALE GENOMIC DNA]</scope>
    <source>
        <strain evidence="2 3">NPDC053399</strain>
    </source>
</reference>
<sequence>MVAQPAWQKSSFSGADEGNNCVELAPLADAVLLRESDDPGVIVTTTPAALRAFLRDIRTGALDHLR</sequence>
<dbReference type="Proteomes" id="UP001614394">
    <property type="component" value="Unassembled WGS sequence"/>
</dbReference>
<protein>
    <submittedName>
        <fullName evidence="2">DUF397 domain-containing protein</fullName>
    </submittedName>
</protein>
<dbReference type="Pfam" id="PF04149">
    <property type="entry name" value="DUF397"/>
    <property type="match status" value="1"/>
</dbReference>
<name>A0ABW8CD09_9ACTN</name>
<evidence type="ECO:0000259" key="1">
    <source>
        <dbReference type="Pfam" id="PF04149"/>
    </source>
</evidence>
<evidence type="ECO:0000313" key="2">
    <source>
        <dbReference type="EMBL" id="MFI9104332.1"/>
    </source>
</evidence>
<comment type="caution">
    <text evidence="2">The sequence shown here is derived from an EMBL/GenBank/DDBJ whole genome shotgun (WGS) entry which is preliminary data.</text>
</comment>